<dbReference type="AlphaFoldDB" id="A0A2W1JJM6"/>
<reference evidence="3 4" key="1">
    <citation type="journal article" date="2018" name="Sci. Rep.">
        <title>A novel species of the marine cyanobacterium Acaryochloris with a unique pigment content and lifestyle.</title>
        <authorList>
            <person name="Partensky F."/>
            <person name="Six C."/>
            <person name="Ratin M."/>
            <person name="Garczarek L."/>
            <person name="Vaulot D."/>
            <person name="Probert I."/>
            <person name="Calteau A."/>
            <person name="Gourvil P."/>
            <person name="Marie D."/>
            <person name="Grebert T."/>
            <person name="Bouchier C."/>
            <person name="Le Panse S."/>
            <person name="Gachenot M."/>
            <person name="Rodriguez F."/>
            <person name="Garrido J.L."/>
        </authorList>
    </citation>
    <scope>NUCLEOTIDE SEQUENCE [LARGE SCALE GENOMIC DNA]</scope>
    <source>
        <strain evidence="3 4">RCC1774</strain>
    </source>
</reference>
<dbReference type="GO" id="GO:0001217">
    <property type="term" value="F:DNA-binding transcription repressor activity"/>
    <property type="evidence" value="ECO:0007669"/>
    <property type="project" value="TreeGrafter"/>
</dbReference>
<comment type="caution">
    <text evidence="3">The sequence shown here is derived from an EMBL/GenBank/DDBJ whole genome shotgun (WGS) entry which is preliminary data.</text>
</comment>
<dbReference type="EMBL" id="PQWO01000005">
    <property type="protein sequence ID" value="PZD73640.1"/>
    <property type="molecule type" value="Genomic_DNA"/>
</dbReference>
<evidence type="ECO:0000256" key="1">
    <source>
        <dbReference type="PROSITE-ProRule" id="PRU01076"/>
    </source>
</evidence>
<dbReference type="Proteomes" id="UP000248857">
    <property type="component" value="Unassembled WGS sequence"/>
</dbReference>
<dbReference type="Pfam" id="PF14250">
    <property type="entry name" value="AbrB-like"/>
    <property type="match status" value="1"/>
</dbReference>
<evidence type="ECO:0000259" key="2">
    <source>
        <dbReference type="PROSITE" id="PS51740"/>
    </source>
</evidence>
<gene>
    <name evidence="3" type="ORF">C1752_02010</name>
</gene>
<dbReference type="PANTHER" id="PTHR42182:SF1">
    <property type="entry name" value="SLL0359 PROTEIN"/>
    <property type="match status" value="1"/>
</dbReference>
<evidence type="ECO:0000313" key="3">
    <source>
        <dbReference type="EMBL" id="PZD73640.1"/>
    </source>
</evidence>
<dbReference type="OrthoDB" id="512458at2"/>
<dbReference type="GO" id="GO:0032993">
    <property type="term" value="C:protein-DNA complex"/>
    <property type="evidence" value="ECO:0007669"/>
    <property type="project" value="TreeGrafter"/>
</dbReference>
<accession>A0A2W1JJM6</accession>
<proteinExistence type="predicted"/>
<name>A0A2W1JJM6_9CYAN</name>
<evidence type="ECO:0000313" key="4">
    <source>
        <dbReference type="Proteomes" id="UP000248857"/>
    </source>
</evidence>
<sequence length="126" mass="13729">MATKSEPLTGSDLLNKVKDLNNLSAEAKAKKCGYFTVTKDGAERVSMMKFMNALLDAEGVELDSKSSNGNGRGGRSASYRISVQANGNLLIGSTYTERMDLKPGDEFEVSLGRKHIHLKQISEDDE</sequence>
<keyword evidence="1" id="KW-0238">DNA-binding</keyword>
<dbReference type="PROSITE" id="PS51740">
    <property type="entry name" value="SPOVT_ABRB"/>
    <property type="match status" value="1"/>
</dbReference>
<dbReference type="InterPro" id="IPR007159">
    <property type="entry name" value="SpoVT-AbrB_dom"/>
</dbReference>
<dbReference type="GO" id="GO:0000976">
    <property type="term" value="F:transcription cis-regulatory region binding"/>
    <property type="evidence" value="ECO:0007669"/>
    <property type="project" value="TreeGrafter"/>
</dbReference>
<dbReference type="InterPro" id="IPR027360">
    <property type="entry name" value="AbrB-like"/>
</dbReference>
<protein>
    <recommendedName>
        <fullName evidence="2">SpoVT-AbrB domain-containing protein</fullName>
    </recommendedName>
</protein>
<keyword evidence="4" id="KW-1185">Reference proteome</keyword>
<feature type="domain" description="SpoVT-AbrB" evidence="2">
    <location>
        <begin position="78"/>
        <end position="123"/>
    </location>
</feature>
<organism evidence="3 4">
    <name type="scientific">Acaryochloris thomasi RCC1774</name>
    <dbReference type="NCBI Taxonomy" id="1764569"/>
    <lineage>
        <taxon>Bacteria</taxon>
        <taxon>Bacillati</taxon>
        <taxon>Cyanobacteriota</taxon>
        <taxon>Cyanophyceae</taxon>
        <taxon>Acaryochloridales</taxon>
        <taxon>Acaryochloridaceae</taxon>
        <taxon>Acaryochloris</taxon>
        <taxon>Acaryochloris thomasi</taxon>
    </lineage>
</organism>
<dbReference type="PANTHER" id="PTHR42182">
    <property type="entry name" value="SLL0359 PROTEIN"/>
    <property type="match status" value="1"/>
</dbReference>